<dbReference type="EMBL" id="PYGD01000005">
    <property type="protein sequence ID" value="PSK91545.1"/>
    <property type="molecule type" value="Genomic_DNA"/>
</dbReference>
<comment type="caution">
    <text evidence="1">The sequence shown here is derived from an EMBL/GenBank/DDBJ whole genome shotgun (WGS) entry which is preliminary data.</text>
</comment>
<reference evidence="1 2" key="1">
    <citation type="submission" date="2018-03" db="EMBL/GenBank/DDBJ databases">
        <title>Genomic Encyclopedia of Type Strains, Phase III (KMG-III): the genomes of soil and plant-associated and newly described type strains.</title>
        <authorList>
            <person name="Whitman W."/>
        </authorList>
    </citation>
    <scope>NUCLEOTIDE SEQUENCE [LARGE SCALE GENOMIC DNA]</scope>
    <source>
        <strain evidence="1 2">CGMCC 1.12700</strain>
    </source>
</reference>
<dbReference type="Proteomes" id="UP000240572">
    <property type="component" value="Unassembled WGS sequence"/>
</dbReference>
<gene>
    <name evidence="1" type="ORF">B0I18_105128</name>
</gene>
<organism evidence="1 2">
    <name type="scientific">Taibaiella chishuiensis</name>
    <dbReference type="NCBI Taxonomy" id="1434707"/>
    <lineage>
        <taxon>Bacteria</taxon>
        <taxon>Pseudomonadati</taxon>
        <taxon>Bacteroidota</taxon>
        <taxon>Chitinophagia</taxon>
        <taxon>Chitinophagales</taxon>
        <taxon>Chitinophagaceae</taxon>
        <taxon>Taibaiella</taxon>
    </lineage>
</organism>
<name>A0A2P8D2W9_9BACT</name>
<proteinExistence type="predicted"/>
<sequence length="63" mass="6872">MLFTLPAGLSTGILYYPGREGNGNSYRVCGFVKTGPQFIARITKKNPVKTKPILISGFKTPIL</sequence>
<dbReference type="AlphaFoldDB" id="A0A2P8D2W9"/>
<keyword evidence="2" id="KW-1185">Reference proteome</keyword>
<protein>
    <submittedName>
        <fullName evidence="1">Uncharacterized protein</fullName>
    </submittedName>
</protein>
<evidence type="ECO:0000313" key="1">
    <source>
        <dbReference type="EMBL" id="PSK91545.1"/>
    </source>
</evidence>
<accession>A0A2P8D2W9</accession>
<evidence type="ECO:0000313" key="2">
    <source>
        <dbReference type="Proteomes" id="UP000240572"/>
    </source>
</evidence>